<accession>A0ABU2SEU1</accession>
<feature type="transmembrane region" description="Helical" evidence="1">
    <location>
        <begin position="248"/>
        <end position="273"/>
    </location>
</feature>
<keyword evidence="3" id="KW-1185">Reference proteome</keyword>
<gene>
    <name evidence="2" type="ORF">RM779_32610</name>
</gene>
<keyword evidence="2" id="KW-0645">Protease</keyword>
<dbReference type="Pfam" id="PF13367">
    <property type="entry name" value="PrsW-protease"/>
    <property type="match status" value="1"/>
</dbReference>
<evidence type="ECO:0000313" key="2">
    <source>
        <dbReference type="EMBL" id="MDT0447303.1"/>
    </source>
</evidence>
<name>A0ABU2SEU1_9ACTN</name>
<keyword evidence="1" id="KW-0812">Transmembrane</keyword>
<evidence type="ECO:0000313" key="3">
    <source>
        <dbReference type="Proteomes" id="UP001183615"/>
    </source>
</evidence>
<keyword evidence="1" id="KW-1133">Transmembrane helix</keyword>
<dbReference type="Proteomes" id="UP001183615">
    <property type="component" value="Unassembled WGS sequence"/>
</dbReference>
<dbReference type="RefSeq" id="WP_311621415.1">
    <property type="nucleotide sequence ID" value="NZ_JAVREV010000030.1"/>
</dbReference>
<sequence>MRPSRSPAVLFGVPLVLCGLAVMVMVWREAGAAGFWGGFGLALLPVPFLIGAFHWVDALAPRPWRTLAFAFGWGACAATLFALLANGLLVELLTDETASLRTSQADRLELTVIAPVVEETAKAAAVLLLFLHRPRAFHGVLSGIVAGGLAGVGFAFTENVVYLANAVARDQLEGVGGVDSATTVTFFVRIVVAPFAHPMFTVLTGVGFGLAVTWARHRPAWRRALPAAGLAAAMVLHSAWNASASMSLVGFGLVYVLLMLPVFCLMCWLAAWARDEQLRAVRRTLPKYAAAGWFAEAEPSALGSLRSRSLSRQLARQRHGSAGLRAVVAYQGAATALAVLRDQAERGTVGSDFATMERALLLRLGRHRPLAAEPVRTAAATAGGRAR</sequence>
<dbReference type="PANTHER" id="PTHR36844">
    <property type="entry name" value="PROTEASE PRSW"/>
    <property type="match status" value="1"/>
</dbReference>
<feature type="transmembrane region" description="Helical" evidence="1">
    <location>
        <begin position="7"/>
        <end position="27"/>
    </location>
</feature>
<keyword evidence="2" id="KW-0378">Hydrolase</keyword>
<dbReference type="InterPro" id="IPR026898">
    <property type="entry name" value="PrsW"/>
</dbReference>
<comment type="caution">
    <text evidence="2">The sequence shown here is derived from an EMBL/GenBank/DDBJ whole genome shotgun (WGS) entry which is preliminary data.</text>
</comment>
<dbReference type="EMBL" id="JAVREV010000030">
    <property type="protein sequence ID" value="MDT0447303.1"/>
    <property type="molecule type" value="Genomic_DNA"/>
</dbReference>
<feature type="transmembrane region" description="Helical" evidence="1">
    <location>
        <begin position="68"/>
        <end position="90"/>
    </location>
</feature>
<organism evidence="2 3">
    <name type="scientific">Streptomyces johnsoniae</name>
    <dbReference type="NCBI Taxonomy" id="3075532"/>
    <lineage>
        <taxon>Bacteria</taxon>
        <taxon>Bacillati</taxon>
        <taxon>Actinomycetota</taxon>
        <taxon>Actinomycetes</taxon>
        <taxon>Kitasatosporales</taxon>
        <taxon>Streptomycetaceae</taxon>
        <taxon>Streptomyces</taxon>
    </lineage>
</organism>
<keyword evidence="1" id="KW-0472">Membrane</keyword>
<dbReference type="GO" id="GO:0008237">
    <property type="term" value="F:metallopeptidase activity"/>
    <property type="evidence" value="ECO:0007669"/>
    <property type="project" value="UniProtKB-KW"/>
</dbReference>
<feature type="transmembrane region" description="Helical" evidence="1">
    <location>
        <begin position="224"/>
        <end position="242"/>
    </location>
</feature>
<feature type="transmembrane region" description="Helical" evidence="1">
    <location>
        <begin position="33"/>
        <end position="56"/>
    </location>
</feature>
<evidence type="ECO:0000256" key="1">
    <source>
        <dbReference type="SAM" id="Phobius"/>
    </source>
</evidence>
<reference evidence="3" key="1">
    <citation type="submission" date="2023-07" db="EMBL/GenBank/DDBJ databases">
        <title>30 novel species of actinomycetes from the DSMZ collection.</title>
        <authorList>
            <person name="Nouioui I."/>
        </authorList>
    </citation>
    <scope>NUCLEOTIDE SEQUENCE [LARGE SCALE GENOMIC DNA]</scope>
    <source>
        <strain evidence="3">DSM 41886</strain>
    </source>
</reference>
<proteinExistence type="predicted"/>
<protein>
    <submittedName>
        <fullName evidence="2">PrsW family intramembrane metalloprotease</fullName>
    </submittedName>
</protein>
<keyword evidence="2" id="KW-0482">Metalloprotease</keyword>
<feature type="transmembrane region" description="Helical" evidence="1">
    <location>
        <begin position="186"/>
        <end position="212"/>
    </location>
</feature>
<dbReference type="PANTHER" id="PTHR36844:SF1">
    <property type="entry name" value="PROTEASE PRSW"/>
    <property type="match status" value="1"/>
</dbReference>
<feature type="transmembrane region" description="Helical" evidence="1">
    <location>
        <begin position="137"/>
        <end position="156"/>
    </location>
</feature>